<dbReference type="AlphaFoldDB" id="A0A381YFT2"/>
<feature type="non-terminal residue" evidence="1">
    <location>
        <position position="1"/>
    </location>
</feature>
<organism evidence="1">
    <name type="scientific">marine metagenome</name>
    <dbReference type="NCBI Taxonomy" id="408172"/>
    <lineage>
        <taxon>unclassified sequences</taxon>
        <taxon>metagenomes</taxon>
        <taxon>ecological metagenomes</taxon>
    </lineage>
</organism>
<gene>
    <name evidence="1" type="ORF">METZ01_LOCUS128624</name>
</gene>
<dbReference type="Pfam" id="PF17963">
    <property type="entry name" value="Big_9"/>
    <property type="match status" value="1"/>
</dbReference>
<protein>
    <submittedName>
        <fullName evidence="1">Uncharacterized protein</fullName>
    </submittedName>
</protein>
<dbReference type="EMBL" id="UINC01018113">
    <property type="protein sequence ID" value="SVA75770.1"/>
    <property type="molecule type" value="Genomic_DNA"/>
</dbReference>
<dbReference type="Gene3D" id="2.60.40.3440">
    <property type="match status" value="1"/>
</dbReference>
<proteinExistence type="predicted"/>
<name>A0A381YFT2_9ZZZZ</name>
<dbReference type="Gene3D" id="2.60.40.2700">
    <property type="match status" value="1"/>
</dbReference>
<reference evidence="1" key="1">
    <citation type="submission" date="2018-05" db="EMBL/GenBank/DDBJ databases">
        <authorList>
            <person name="Lanie J.A."/>
            <person name="Ng W.-L."/>
            <person name="Kazmierczak K.M."/>
            <person name="Andrzejewski T.M."/>
            <person name="Davidsen T.M."/>
            <person name="Wayne K.J."/>
            <person name="Tettelin H."/>
            <person name="Glass J.I."/>
            <person name="Rusch D."/>
            <person name="Podicherti R."/>
            <person name="Tsui H.-C.T."/>
            <person name="Winkler M.E."/>
        </authorList>
    </citation>
    <scope>NUCLEOTIDE SEQUENCE</scope>
</reference>
<sequence>SVTIAEDASATVISVLDNDSDPEGTTVTLASKSAATNGGTVANNGDGTVSYTPVANFNGSDTFTYTATDGTDASAQTTVTVTVSAVNDDPSGSVTITGDAKTGQTLTASNTLADADGLGTISYQWSDDGTAVSGATNATLVLDDDDIGSAFTVTASYTDDDGTAESATSSATSAVTDIDKAFMFTSEIIAASAAPDGSYAVDADENIIKLTLNVDMARISDSSVESILGGVLDFSLDWSKIEAIEYDDDSTEAYLSAEADITDLDSSTTFSKFFALSHSESTADQFDTVTITSLHVSGNPPFLTLVDDADTTARNFVDHDSENDLAYIYLNPIDSISSLDITFGGLVNINQGDDADVTQLSYTSTVDIL</sequence>
<accession>A0A381YFT2</accession>
<evidence type="ECO:0000313" key="1">
    <source>
        <dbReference type="EMBL" id="SVA75770.1"/>
    </source>
</evidence>